<keyword evidence="6" id="KW-1185">Reference proteome</keyword>
<feature type="domain" description="EAL" evidence="3">
    <location>
        <begin position="705"/>
        <end position="958"/>
    </location>
</feature>
<reference evidence="6" key="1">
    <citation type="journal article" date="2019" name="Int. J. Syst. Evol. Microbiol.">
        <title>The Global Catalogue of Microorganisms (GCM) 10K type strain sequencing project: providing services to taxonomists for standard genome sequencing and annotation.</title>
        <authorList>
            <consortium name="The Broad Institute Genomics Platform"/>
            <consortium name="The Broad Institute Genome Sequencing Center for Infectious Disease"/>
            <person name="Wu L."/>
            <person name="Ma J."/>
        </authorList>
    </citation>
    <scope>NUCLEOTIDE SEQUENCE [LARGE SCALE GENOMIC DNA]</scope>
    <source>
        <strain evidence="6">KCTC 52640</strain>
    </source>
</reference>
<dbReference type="EMBL" id="JBHRSS010000010">
    <property type="protein sequence ID" value="MFC3106155.1"/>
    <property type="molecule type" value="Genomic_DNA"/>
</dbReference>
<evidence type="ECO:0000259" key="4">
    <source>
        <dbReference type="PROSITE" id="PS50887"/>
    </source>
</evidence>
<dbReference type="InterPro" id="IPR029787">
    <property type="entry name" value="Nucleotide_cyclase"/>
</dbReference>
<dbReference type="InterPro" id="IPR000160">
    <property type="entry name" value="GGDEF_dom"/>
</dbReference>
<gene>
    <name evidence="5" type="ORF">ACFOSU_19965</name>
</gene>
<dbReference type="Gene3D" id="3.20.20.450">
    <property type="entry name" value="EAL domain"/>
    <property type="match status" value="1"/>
</dbReference>
<name>A0ABV7EXU2_9GAMM</name>
<dbReference type="SUPFAM" id="SSF141868">
    <property type="entry name" value="EAL domain-like"/>
    <property type="match status" value="1"/>
</dbReference>
<protein>
    <submittedName>
        <fullName evidence="5">EAL domain-containing protein</fullName>
    </submittedName>
</protein>
<dbReference type="SMART" id="SM00052">
    <property type="entry name" value="EAL"/>
    <property type="match status" value="1"/>
</dbReference>
<dbReference type="CDD" id="cd01948">
    <property type="entry name" value="EAL"/>
    <property type="match status" value="1"/>
</dbReference>
<dbReference type="InterPro" id="IPR001610">
    <property type="entry name" value="PAC"/>
</dbReference>
<dbReference type="NCBIfam" id="TIGR00229">
    <property type="entry name" value="sensory_box"/>
    <property type="match status" value="2"/>
</dbReference>
<dbReference type="InterPro" id="IPR035965">
    <property type="entry name" value="PAS-like_dom_sf"/>
</dbReference>
<evidence type="ECO:0000259" key="3">
    <source>
        <dbReference type="PROSITE" id="PS50883"/>
    </source>
</evidence>
<accession>A0ABV7EXU2</accession>
<organism evidence="5 6">
    <name type="scientific">Salinisphaera aquimarina</name>
    <dbReference type="NCBI Taxonomy" id="2094031"/>
    <lineage>
        <taxon>Bacteria</taxon>
        <taxon>Pseudomonadati</taxon>
        <taxon>Pseudomonadota</taxon>
        <taxon>Gammaproteobacteria</taxon>
        <taxon>Salinisphaerales</taxon>
        <taxon>Salinisphaeraceae</taxon>
        <taxon>Salinisphaera</taxon>
    </lineage>
</organism>
<dbReference type="Pfam" id="PF00563">
    <property type="entry name" value="EAL"/>
    <property type="match status" value="1"/>
</dbReference>
<proteinExistence type="predicted"/>
<dbReference type="RefSeq" id="WP_380691757.1">
    <property type="nucleotide sequence ID" value="NZ_JBHRSS010000010.1"/>
</dbReference>
<dbReference type="Gene3D" id="3.30.450.20">
    <property type="entry name" value="PAS domain"/>
    <property type="match status" value="4"/>
</dbReference>
<dbReference type="Proteomes" id="UP001595462">
    <property type="component" value="Unassembled WGS sequence"/>
</dbReference>
<dbReference type="InterPro" id="IPR000700">
    <property type="entry name" value="PAS-assoc_C"/>
</dbReference>
<dbReference type="SUPFAM" id="SSF55073">
    <property type="entry name" value="Nucleotide cyclase"/>
    <property type="match status" value="1"/>
</dbReference>
<dbReference type="InterPro" id="IPR013655">
    <property type="entry name" value="PAS_fold_3"/>
</dbReference>
<dbReference type="PROSITE" id="PS50883">
    <property type="entry name" value="EAL"/>
    <property type="match status" value="1"/>
</dbReference>
<dbReference type="PROSITE" id="PS50887">
    <property type="entry name" value="GGDEF"/>
    <property type="match status" value="1"/>
</dbReference>
<dbReference type="Gene3D" id="3.30.70.270">
    <property type="match status" value="1"/>
</dbReference>
<dbReference type="Pfam" id="PF08447">
    <property type="entry name" value="PAS_3"/>
    <property type="match status" value="3"/>
</dbReference>
<dbReference type="InterPro" id="IPR013656">
    <property type="entry name" value="PAS_4"/>
</dbReference>
<dbReference type="SMART" id="SM00267">
    <property type="entry name" value="GGDEF"/>
    <property type="match status" value="1"/>
</dbReference>
<dbReference type="InterPro" id="IPR035919">
    <property type="entry name" value="EAL_sf"/>
</dbReference>
<sequence length="961" mass="107489">MINTAIDVFEKYARGGTWWFDRETNELWWSRGIYKLHGLDPDAGPPSIDTALTYYEPESRALVESAIEKAIEAGTGWNLTLQIVRADGAKRFVQAIGMVEPREGREPLIAGAFFDVHAQMRLRAKRERLKQRLIDENARWKLAGENMGLGIVDIDFPTSRYRLSGPMGQWLALTHDDNGDISHDAWLNTIHPEDRAAYQADLDAHRAGERPLHLAEFRLCLPDKGEVWVKQTGRCVRDAAGERLIGTLSDITERRKDQQQVQEAWRRLEQTLRNAPIGIALVSTEGRWLTVNRALCDMVGYSEDELLLLTFQDITHPDDLETDIAHVQDLLAGRKRSYRMEKRYFHKNGNIVDIQLDVSLLRDEMGQPLHFISQIQDITERKRDHLELFEARELAEVTFEAIGEGVIRVDASGRITDANSAAYSLLGMVASDGACTDRVIGHCFGDVVEFFDADREERLADPISEVLETGERVRVPIFTRLRRRDGSSLSIVDSISPIHHEDGSVRGAVFVFQDISDARRMTEELVHQASHDALTGLPNRRGFEEALERAWKRVRTSLLPAFVMYLDLDHFKIVNDTCGHAAGDELLRQVALAFRSMLRETDVLARLGGDEFAAIVLSKDVEGAQIVAEKFIRAAGDLGFTFEGRSYAVGVSVGIAALGTHLASTEAALMHADAALYAAKDSGRGRYHVYQPEHEDDQGTTAAAYLNTAQLLQSGLEQNLFALYLQAIVDADGVRVGYEALLRFEGPNGVVGPDDFLPAAKRLGMMTRIDRWVVTEALNMVEEYDRRGLWPQDCYLSINLSPVSLADPKFHAELVTALDQRQLDVGRIVFEIIESDALFGAHYPQLIQQLRDRGSHVWLDDFASGYNSFDMLKRAAVDGLKIDRSFVLGIEQDPIDRAVIRSIGDVANALKLQVTAEGVETPEVFELLRRAGVDGFQGFLFHRPEPAAAALLQARTQFAPA</sequence>
<evidence type="ECO:0000259" key="2">
    <source>
        <dbReference type="PROSITE" id="PS50113"/>
    </source>
</evidence>
<feature type="domain" description="PAS" evidence="1">
    <location>
        <begin position="391"/>
        <end position="470"/>
    </location>
</feature>
<dbReference type="Pfam" id="PF08448">
    <property type="entry name" value="PAS_4"/>
    <property type="match status" value="1"/>
</dbReference>
<feature type="domain" description="GGDEF" evidence="4">
    <location>
        <begin position="559"/>
        <end position="692"/>
    </location>
</feature>
<dbReference type="SMART" id="SM00091">
    <property type="entry name" value="PAS"/>
    <property type="match status" value="3"/>
</dbReference>
<dbReference type="CDD" id="cd00130">
    <property type="entry name" value="PAS"/>
    <property type="match status" value="2"/>
</dbReference>
<comment type="caution">
    <text evidence="5">The sequence shown here is derived from an EMBL/GenBank/DDBJ whole genome shotgun (WGS) entry which is preliminary data.</text>
</comment>
<feature type="domain" description="PAC" evidence="2">
    <location>
        <begin position="213"/>
        <end position="263"/>
    </location>
</feature>
<dbReference type="PANTHER" id="PTHR44757">
    <property type="entry name" value="DIGUANYLATE CYCLASE DGCP"/>
    <property type="match status" value="1"/>
</dbReference>
<dbReference type="InterPro" id="IPR052155">
    <property type="entry name" value="Biofilm_reg_signaling"/>
</dbReference>
<feature type="domain" description="PAC" evidence="2">
    <location>
        <begin position="475"/>
        <end position="527"/>
    </location>
</feature>
<dbReference type="InterPro" id="IPR043128">
    <property type="entry name" value="Rev_trsase/Diguanyl_cyclase"/>
</dbReference>
<evidence type="ECO:0000313" key="6">
    <source>
        <dbReference type="Proteomes" id="UP001595462"/>
    </source>
</evidence>
<feature type="domain" description="PAS" evidence="1">
    <location>
        <begin position="264"/>
        <end position="334"/>
    </location>
</feature>
<dbReference type="PANTHER" id="PTHR44757:SF4">
    <property type="entry name" value="DIGUANYLATE CYCLASE DGCE-RELATED"/>
    <property type="match status" value="1"/>
</dbReference>
<dbReference type="Pfam" id="PF00990">
    <property type="entry name" value="GGDEF"/>
    <property type="match status" value="1"/>
</dbReference>
<dbReference type="NCBIfam" id="TIGR00254">
    <property type="entry name" value="GGDEF"/>
    <property type="match status" value="1"/>
</dbReference>
<feature type="domain" description="PAC" evidence="2">
    <location>
        <begin position="338"/>
        <end position="390"/>
    </location>
</feature>
<dbReference type="InterPro" id="IPR000014">
    <property type="entry name" value="PAS"/>
</dbReference>
<dbReference type="InterPro" id="IPR001633">
    <property type="entry name" value="EAL_dom"/>
</dbReference>
<dbReference type="SUPFAM" id="SSF55785">
    <property type="entry name" value="PYP-like sensor domain (PAS domain)"/>
    <property type="match status" value="4"/>
</dbReference>
<dbReference type="PROSITE" id="PS50112">
    <property type="entry name" value="PAS"/>
    <property type="match status" value="2"/>
</dbReference>
<dbReference type="CDD" id="cd01949">
    <property type="entry name" value="GGDEF"/>
    <property type="match status" value="1"/>
</dbReference>
<dbReference type="SMART" id="SM00086">
    <property type="entry name" value="PAC"/>
    <property type="match status" value="4"/>
</dbReference>
<evidence type="ECO:0000313" key="5">
    <source>
        <dbReference type="EMBL" id="MFC3106155.1"/>
    </source>
</evidence>
<dbReference type="PROSITE" id="PS50113">
    <property type="entry name" value="PAC"/>
    <property type="match status" value="3"/>
</dbReference>
<evidence type="ECO:0000259" key="1">
    <source>
        <dbReference type="PROSITE" id="PS50112"/>
    </source>
</evidence>